<accession>A0AAN9D466</accession>
<evidence type="ECO:0000313" key="2">
    <source>
        <dbReference type="Proteomes" id="UP001364617"/>
    </source>
</evidence>
<reference evidence="1 2" key="1">
    <citation type="submission" date="2024-02" db="EMBL/GenBank/DDBJ databases">
        <title>Chromosome-level genome assembly of the Eurasian Minnow (Phoxinus phoxinus).</title>
        <authorList>
            <person name="Oriowo T.O."/>
            <person name="Martin S."/>
            <person name="Stange M."/>
            <person name="Chrysostomakis Y."/>
            <person name="Brown T."/>
            <person name="Winkler S."/>
            <person name="Kukowka S."/>
            <person name="Myers E.W."/>
            <person name="Bohne A."/>
        </authorList>
    </citation>
    <scope>NUCLEOTIDE SEQUENCE [LARGE SCALE GENOMIC DNA]</scope>
    <source>
        <strain evidence="1">ZFMK-TIS-60720</strain>
        <tissue evidence="1">Whole Organism</tissue>
    </source>
</reference>
<dbReference type="Proteomes" id="UP001364617">
    <property type="component" value="Unassembled WGS sequence"/>
</dbReference>
<gene>
    <name evidence="1" type="ORF">R3I93_010110</name>
</gene>
<protein>
    <submittedName>
        <fullName evidence="1">Uncharacterized protein</fullName>
    </submittedName>
</protein>
<comment type="caution">
    <text evidence="1">The sequence shown here is derived from an EMBL/GenBank/DDBJ whole genome shotgun (WGS) entry which is preliminary data.</text>
</comment>
<evidence type="ECO:0000313" key="1">
    <source>
        <dbReference type="EMBL" id="KAK7155372.1"/>
    </source>
</evidence>
<name>A0AAN9D466_9TELE</name>
<proteinExistence type="predicted"/>
<dbReference type="EMBL" id="JAYKXH010000010">
    <property type="protein sequence ID" value="KAK7155372.1"/>
    <property type="molecule type" value="Genomic_DNA"/>
</dbReference>
<organism evidence="1 2">
    <name type="scientific">Phoxinus phoxinus</name>
    <name type="common">Eurasian minnow</name>
    <dbReference type="NCBI Taxonomy" id="58324"/>
    <lineage>
        <taxon>Eukaryota</taxon>
        <taxon>Metazoa</taxon>
        <taxon>Chordata</taxon>
        <taxon>Craniata</taxon>
        <taxon>Vertebrata</taxon>
        <taxon>Euteleostomi</taxon>
        <taxon>Actinopterygii</taxon>
        <taxon>Neopterygii</taxon>
        <taxon>Teleostei</taxon>
        <taxon>Ostariophysi</taxon>
        <taxon>Cypriniformes</taxon>
        <taxon>Leuciscidae</taxon>
        <taxon>Phoxininae</taxon>
        <taxon>Phoxinus</taxon>
    </lineage>
</organism>
<keyword evidence="2" id="KW-1185">Reference proteome</keyword>
<sequence>MVPLNKRLPQLSASFCIQDLY</sequence>
<dbReference type="AlphaFoldDB" id="A0AAN9D466"/>